<evidence type="ECO:0000313" key="8">
    <source>
        <dbReference type="EMBL" id="ONM11030.1"/>
    </source>
</evidence>
<dbReference type="PANTHER" id="PTHR21419:SF23">
    <property type="entry name" value="PROTEIN DEFECTIVE IN EXINE FORMATION 1"/>
    <property type="match status" value="1"/>
</dbReference>
<reference evidence="8" key="1">
    <citation type="submission" date="2015-12" db="EMBL/GenBank/DDBJ databases">
        <title>Update maize B73 reference genome by single molecule sequencing technologies.</title>
        <authorList>
            <consortium name="Maize Genome Sequencing Project"/>
            <person name="Ware D."/>
        </authorList>
    </citation>
    <scope>NUCLEOTIDE SEQUENCE [LARGE SCALE GENOMIC DNA]</scope>
    <source>
        <tissue evidence="8">Seedling</tissue>
    </source>
</reference>
<dbReference type="PANTHER" id="PTHR21419">
    <property type="match status" value="1"/>
</dbReference>
<dbReference type="InterPro" id="IPR056376">
    <property type="entry name" value="DEX1_C"/>
</dbReference>
<evidence type="ECO:0000256" key="5">
    <source>
        <dbReference type="ARBA" id="ARBA00023136"/>
    </source>
</evidence>
<dbReference type="EMBL" id="CM007647">
    <property type="protein sequence ID" value="ONM11016.1"/>
    <property type="molecule type" value="Genomic_DNA"/>
</dbReference>
<dbReference type="EMBL" id="CM007647">
    <property type="protein sequence ID" value="ONM11030.1"/>
    <property type="molecule type" value="Genomic_DNA"/>
</dbReference>
<dbReference type="InterPro" id="IPR045232">
    <property type="entry name" value="FAM234"/>
</dbReference>
<evidence type="ECO:0000256" key="4">
    <source>
        <dbReference type="ARBA" id="ARBA00022989"/>
    </source>
</evidence>
<evidence type="ECO:0000256" key="2">
    <source>
        <dbReference type="ARBA" id="ARBA00022692"/>
    </source>
</evidence>
<dbReference type="GO" id="GO:0016020">
    <property type="term" value="C:membrane"/>
    <property type="evidence" value="ECO:0007669"/>
    <property type="project" value="UniProtKB-SubCell"/>
</dbReference>
<keyword evidence="2 6" id="KW-0812">Transmembrane</keyword>
<organism evidence="8">
    <name type="scientific">Zea mays</name>
    <name type="common">Maize</name>
    <dbReference type="NCBI Taxonomy" id="4577"/>
    <lineage>
        <taxon>Eukaryota</taxon>
        <taxon>Viridiplantae</taxon>
        <taxon>Streptophyta</taxon>
        <taxon>Embryophyta</taxon>
        <taxon>Tracheophyta</taxon>
        <taxon>Spermatophyta</taxon>
        <taxon>Magnoliopsida</taxon>
        <taxon>Liliopsida</taxon>
        <taxon>Poales</taxon>
        <taxon>Poaceae</taxon>
        <taxon>PACMAD clade</taxon>
        <taxon>Panicoideae</taxon>
        <taxon>Andropogonodae</taxon>
        <taxon>Andropogoneae</taxon>
        <taxon>Tripsacinae</taxon>
        <taxon>Zea</taxon>
    </lineage>
</organism>
<keyword evidence="3" id="KW-0732">Signal</keyword>
<dbReference type="InterPro" id="IPR015943">
    <property type="entry name" value="WD40/YVTN_repeat-like_dom_sf"/>
</dbReference>
<dbReference type="AlphaFoldDB" id="A0A1D6LA66"/>
<name>A0A1D6LA66_MAIZE</name>
<evidence type="ECO:0000256" key="1">
    <source>
        <dbReference type="ARBA" id="ARBA00004167"/>
    </source>
</evidence>
<dbReference type="InterPro" id="IPR013517">
    <property type="entry name" value="FG-GAP"/>
</dbReference>
<gene>
    <name evidence="8" type="ORF">ZEAMMB73_Zm00001d034701</name>
</gene>
<keyword evidence="5 6" id="KW-0472">Membrane</keyword>
<comment type="subcellular location">
    <subcellularLocation>
        <location evidence="1">Membrane</location>
        <topology evidence="1">Single-pass membrane protein</topology>
    </subcellularLocation>
</comment>
<evidence type="ECO:0000259" key="7">
    <source>
        <dbReference type="Pfam" id="PF23722"/>
    </source>
</evidence>
<dbReference type="ExpressionAtlas" id="A0A1D6LA66">
    <property type="expression patterns" value="baseline and differential"/>
</dbReference>
<dbReference type="Gene3D" id="2.130.10.10">
    <property type="entry name" value="YVTN repeat-like/Quinoprotein amine dehydrogenase"/>
    <property type="match status" value="1"/>
</dbReference>
<keyword evidence="4 6" id="KW-1133">Transmembrane helix</keyword>
<protein>
    <submittedName>
        <fullName evidence="8">Protein DEFECTIVE IN EXINE FORMATION 1</fullName>
    </submittedName>
</protein>
<dbReference type="SUPFAM" id="SSF69318">
    <property type="entry name" value="Integrin alpha N-terminal domain"/>
    <property type="match status" value="1"/>
</dbReference>
<evidence type="ECO:0000256" key="6">
    <source>
        <dbReference type="SAM" id="Phobius"/>
    </source>
</evidence>
<proteinExistence type="predicted"/>
<feature type="domain" description="DEX1 C-terminal" evidence="7">
    <location>
        <begin position="205"/>
        <end position="309"/>
    </location>
</feature>
<dbReference type="InterPro" id="IPR028994">
    <property type="entry name" value="Integrin_alpha_N"/>
</dbReference>
<evidence type="ECO:0000256" key="3">
    <source>
        <dbReference type="ARBA" id="ARBA00022729"/>
    </source>
</evidence>
<sequence length="350" mass="38946">MAEIHAPVIAADINDDGKIEMVTTDSHGNVAAWTAEGEEIWEVHLKSLIPQRPTVGDVNGDGHTDVVVPTVSGNIYVLSGKDGSKIQPFPYRTHGRIMSPVLLLDMSKHGDNAKGLTLATTSFDGYLYLIEGSSGCADVVDIGETSYTMVLADNVDGGDDLDLIVTTMNGNVFCFSTQSPHHPLKEWRSSNQGRNNAAYQYNREGIYVKHGSRTFRDEEGKNFWIEFEIVDKYRVPYGKQAPYNVTVTLLVPGNYQGDRRIVVSGVYHQPGKQRMMLPTVPVRTTGTVVVEMIDKNGLYFSDEFSLTFHMHYYKLLKWLLLLPMLGMFGVLVILRPQEGAPLPSFSRNID</sequence>
<accession>A0A1D6LA66</accession>
<dbReference type="Pfam" id="PF13517">
    <property type="entry name" value="FG-GAP_3"/>
    <property type="match status" value="1"/>
</dbReference>
<dbReference type="Pfam" id="PF23722">
    <property type="entry name" value="Beta-sand_DEX1"/>
    <property type="match status" value="1"/>
</dbReference>
<feature type="transmembrane region" description="Helical" evidence="6">
    <location>
        <begin position="315"/>
        <end position="334"/>
    </location>
</feature>